<keyword evidence="2" id="KW-0472">Membrane</keyword>
<feature type="transmembrane region" description="Helical" evidence="2">
    <location>
        <begin position="6"/>
        <end position="26"/>
    </location>
</feature>
<feature type="region of interest" description="Disordered" evidence="1">
    <location>
        <begin position="36"/>
        <end position="56"/>
    </location>
</feature>
<dbReference type="RefSeq" id="WP_044087931.1">
    <property type="nucleotide sequence ID" value="NZ_ATLK01000001.1"/>
</dbReference>
<evidence type="ECO:0000313" key="3">
    <source>
        <dbReference type="EMBL" id="KFF31678.1"/>
    </source>
</evidence>
<protein>
    <submittedName>
        <fullName evidence="3">Uncharacterized protein</fullName>
    </submittedName>
</protein>
<evidence type="ECO:0000313" key="4">
    <source>
        <dbReference type="Proteomes" id="UP000028730"/>
    </source>
</evidence>
<evidence type="ECO:0000256" key="1">
    <source>
        <dbReference type="SAM" id="MobiDB-lite"/>
    </source>
</evidence>
<dbReference type="eggNOG" id="ENOG50301ZU">
    <property type="taxonomic scope" value="Bacteria"/>
</dbReference>
<name>A0A080N3E6_9BIFI</name>
<dbReference type="Proteomes" id="UP000028730">
    <property type="component" value="Unassembled WGS sequence"/>
</dbReference>
<comment type="caution">
    <text evidence="3">The sequence shown here is derived from an EMBL/GenBank/DDBJ whole genome shotgun (WGS) entry which is preliminary data.</text>
</comment>
<sequence length="176" mass="19247">MDITAIIPSIISGLVSIAIAVVGWVITWRSSKRRDEEINDAAAQESRKRAEDLENMSQQVQALREQAAALKKQVSIAMDQDAVPKWDLHQANGVIYELVNGNTHTALDVRIEPVAGSIDDSDKIELGNIDPGSASTFDFDLAATSAAPDSVLITWLPKGFDERKKVRTALPPYVHQ</sequence>
<keyword evidence="2" id="KW-0812">Transmembrane</keyword>
<accession>A0A080N3E6</accession>
<gene>
    <name evidence="3" type="ORF">BBOMB_1065</name>
</gene>
<dbReference type="EMBL" id="ATLK01000001">
    <property type="protein sequence ID" value="KFF31678.1"/>
    <property type="molecule type" value="Genomic_DNA"/>
</dbReference>
<proteinExistence type="predicted"/>
<keyword evidence="2" id="KW-1133">Transmembrane helix</keyword>
<dbReference type="AlphaFoldDB" id="A0A080N3E6"/>
<organism evidence="3 4">
    <name type="scientific">Bifidobacterium bombi DSM 19703</name>
    <dbReference type="NCBI Taxonomy" id="1341695"/>
    <lineage>
        <taxon>Bacteria</taxon>
        <taxon>Bacillati</taxon>
        <taxon>Actinomycetota</taxon>
        <taxon>Actinomycetes</taxon>
        <taxon>Bifidobacteriales</taxon>
        <taxon>Bifidobacteriaceae</taxon>
        <taxon>Bifidobacterium</taxon>
    </lineage>
</organism>
<dbReference type="STRING" id="1341695.BBOMB_1065"/>
<reference evidence="3 4" key="1">
    <citation type="journal article" date="2014" name="Appl. Environ. Microbiol.">
        <title>Genomic encyclopedia of type strains of the genus Bifidobacterium.</title>
        <authorList>
            <person name="Milani C."/>
            <person name="Lugli G.A."/>
            <person name="Duranti S."/>
            <person name="Turroni F."/>
            <person name="Bottacini F."/>
            <person name="Mangifesta M."/>
            <person name="Sanchez B."/>
            <person name="Viappiani A."/>
            <person name="Mancabelli L."/>
            <person name="Taminiau B."/>
            <person name="Delcenserie V."/>
            <person name="Barrangou R."/>
            <person name="Margolles A."/>
            <person name="van Sinderen D."/>
            <person name="Ventura M."/>
        </authorList>
    </citation>
    <scope>NUCLEOTIDE SEQUENCE [LARGE SCALE GENOMIC DNA]</scope>
    <source>
        <strain evidence="3 4">DSM 19703</strain>
    </source>
</reference>
<keyword evidence="4" id="KW-1185">Reference proteome</keyword>
<evidence type="ECO:0000256" key="2">
    <source>
        <dbReference type="SAM" id="Phobius"/>
    </source>
</evidence>